<organism evidence="1 2">
    <name type="scientific">Kingdonia uniflora</name>
    <dbReference type="NCBI Taxonomy" id="39325"/>
    <lineage>
        <taxon>Eukaryota</taxon>
        <taxon>Viridiplantae</taxon>
        <taxon>Streptophyta</taxon>
        <taxon>Embryophyta</taxon>
        <taxon>Tracheophyta</taxon>
        <taxon>Spermatophyta</taxon>
        <taxon>Magnoliopsida</taxon>
        <taxon>Ranunculales</taxon>
        <taxon>Circaeasteraceae</taxon>
        <taxon>Kingdonia</taxon>
    </lineage>
</organism>
<evidence type="ECO:0000313" key="2">
    <source>
        <dbReference type="Proteomes" id="UP000541444"/>
    </source>
</evidence>
<comment type="caution">
    <text evidence="1">The sequence shown here is derived from an EMBL/GenBank/DDBJ whole genome shotgun (WGS) entry which is preliminary data.</text>
</comment>
<accession>A0A7J7MMQ7</accession>
<proteinExistence type="predicted"/>
<dbReference type="EMBL" id="JACGCM010001377">
    <property type="protein sequence ID" value="KAF6156166.1"/>
    <property type="molecule type" value="Genomic_DNA"/>
</dbReference>
<sequence>RPICIFVKKIIRRPIVTLKTKTQPCFWRLKSKVMRHCWMTKILSGTLDSKVVRHFRRCSNICCIWSI</sequence>
<keyword evidence="2" id="KW-1185">Reference proteome</keyword>
<evidence type="ECO:0000313" key="1">
    <source>
        <dbReference type="EMBL" id="KAF6156166.1"/>
    </source>
</evidence>
<gene>
    <name evidence="1" type="ORF">GIB67_024136</name>
</gene>
<feature type="non-terminal residue" evidence="1">
    <location>
        <position position="1"/>
    </location>
</feature>
<dbReference type="Proteomes" id="UP000541444">
    <property type="component" value="Unassembled WGS sequence"/>
</dbReference>
<dbReference type="AlphaFoldDB" id="A0A7J7MMQ7"/>
<name>A0A7J7MMQ7_9MAGN</name>
<reference evidence="1 2" key="1">
    <citation type="journal article" date="2020" name="IScience">
        <title>Genome Sequencing of the Endangered Kingdonia uniflora (Circaeasteraceae, Ranunculales) Reveals Potential Mechanisms of Evolutionary Specialization.</title>
        <authorList>
            <person name="Sun Y."/>
            <person name="Deng T."/>
            <person name="Zhang A."/>
            <person name="Moore M.J."/>
            <person name="Landis J.B."/>
            <person name="Lin N."/>
            <person name="Zhang H."/>
            <person name="Zhang X."/>
            <person name="Huang J."/>
            <person name="Zhang X."/>
            <person name="Sun H."/>
            <person name="Wang H."/>
        </authorList>
    </citation>
    <scope>NUCLEOTIDE SEQUENCE [LARGE SCALE GENOMIC DNA]</scope>
    <source>
        <strain evidence="1">TB1705</strain>
        <tissue evidence="1">Leaf</tissue>
    </source>
</reference>
<protein>
    <submittedName>
        <fullName evidence="1">Uncharacterized protein</fullName>
    </submittedName>
</protein>